<dbReference type="CDD" id="cd01948">
    <property type="entry name" value="EAL"/>
    <property type="match status" value="1"/>
</dbReference>
<dbReference type="Gene3D" id="3.20.20.450">
    <property type="entry name" value="EAL domain"/>
    <property type="match status" value="1"/>
</dbReference>
<gene>
    <name evidence="2" type="ORF">MI149_15965</name>
</gene>
<dbReference type="Pfam" id="PF00563">
    <property type="entry name" value="EAL"/>
    <property type="match status" value="1"/>
</dbReference>
<dbReference type="InterPro" id="IPR050706">
    <property type="entry name" value="Cyclic-di-GMP_PDE-like"/>
</dbReference>
<proteinExistence type="predicted"/>
<dbReference type="InterPro" id="IPR001633">
    <property type="entry name" value="EAL_dom"/>
</dbReference>
<evidence type="ECO:0000259" key="1">
    <source>
        <dbReference type="PROSITE" id="PS50883"/>
    </source>
</evidence>
<evidence type="ECO:0000313" key="2">
    <source>
        <dbReference type="EMBL" id="ULN44385.1"/>
    </source>
</evidence>
<dbReference type="InterPro" id="IPR035919">
    <property type="entry name" value="EAL_sf"/>
</dbReference>
<dbReference type="SMART" id="SM00052">
    <property type="entry name" value="EAL"/>
    <property type="match status" value="1"/>
</dbReference>
<sequence length="326" mass="35612">MYAAKKTRTPGVQRYTHELHLDTSADNGLIQRLHSAPSPEDAASKQLLGELREAIDSVELTLAYQPKFNLITGRMVGVEALIRWPHHRRGLLSPDEFLPLVRHHGLMRPVTDLVINTALDAALGWHQAAVHLPVAVNMSAPLLADPHLPARIRRSLADRDLPASALTVEITEDLVLGNMEGTRDVLNQLRRSGIRIAIDDFGTGYSTLSYLCELPVDEVKLDRRLVVQILDDARVATVVRAVITLAHELGLIVVAEGVEDAEIATCLIEFGCDVVQGFYFSVPLSAEEVLLLAAEHERQVPGMGSDPIGGNAVTLGTHRARSGRDL</sequence>
<dbReference type="SUPFAM" id="SSF141868">
    <property type="entry name" value="EAL domain-like"/>
    <property type="match status" value="1"/>
</dbReference>
<reference evidence="2" key="1">
    <citation type="submission" date="2022-08" db="EMBL/GenBank/DDBJ databases">
        <title>Whole genome sequencing of non-tuberculosis mycobacteria type-strains.</title>
        <authorList>
            <person name="Igarashi Y."/>
            <person name="Osugi A."/>
            <person name="Mitarai S."/>
        </authorList>
    </citation>
    <scope>NUCLEOTIDE SEQUENCE</scope>
    <source>
        <strain evidence="2">JCM 16369</strain>
    </source>
</reference>
<keyword evidence="3" id="KW-1185">Reference proteome</keyword>
<organism evidence="2 3">
    <name type="scientific">Mycolicibacterium crocinum</name>
    <dbReference type="NCBI Taxonomy" id="388459"/>
    <lineage>
        <taxon>Bacteria</taxon>
        <taxon>Bacillati</taxon>
        <taxon>Actinomycetota</taxon>
        <taxon>Actinomycetes</taxon>
        <taxon>Mycobacteriales</taxon>
        <taxon>Mycobacteriaceae</taxon>
        <taxon>Mycolicibacterium</taxon>
    </lineage>
</organism>
<feature type="domain" description="EAL" evidence="1">
    <location>
        <begin position="44"/>
        <end position="297"/>
    </location>
</feature>
<dbReference type="PANTHER" id="PTHR33121:SF71">
    <property type="entry name" value="OXYGEN SENSOR PROTEIN DOSP"/>
    <property type="match status" value="1"/>
</dbReference>
<name>A0ABY3TWF3_9MYCO</name>
<dbReference type="EMBL" id="CP092362">
    <property type="protein sequence ID" value="ULN44385.1"/>
    <property type="molecule type" value="Genomic_DNA"/>
</dbReference>
<dbReference type="RefSeq" id="WP_240180444.1">
    <property type="nucleotide sequence ID" value="NZ_CP092362.2"/>
</dbReference>
<dbReference type="Proteomes" id="UP001055337">
    <property type="component" value="Chromosome"/>
</dbReference>
<accession>A0ABY3TWF3</accession>
<evidence type="ECO:0000313" key="3">
    <source>
        <dbReference type="Proteomes" id="UP001055337"/>
    </source>
</evidence>
<protein>
    <submittedName>
        <fullName evidence="2">EAL domain-containing protein</fullName>
    </submittedName>
</protein>
<dbReference type="PANTHER" id="PTHR33121">
    <property type="entry name" value="CYCLIC DI-GMP PHOSPHODIESTERASE PDEF"/>
    <property type="match status" value="1"/>
</dbReference>
<dbReference type="PROSITE" id="PS50883">
    <property type="entry name" value="EAL"/>
    <property type="match status" value="1"/>
</dbReference>